<keyword evidence="3" id="KW-1003">Cell membrane</keyword>
<dbReference type="InterPro" id="IPR001173">
    <property type="entry name" value="Glyco_trans_2-like"/>
</dbReference>
<dbReference type="Gene3D" id="3.90.550.10">
    <property type="entry name" value="Spore Coat Polysaccharide Biosynthesis Protein SpsA, Chain A"/>
    <property type="match status" value="1"/>
</dbReference>
<dbReference type="CDD" id="cd06421">
    <property type="entry name" value="CESA_CelA_like"/>
    <property type="match status" value="1"/>
</dbReference>
<evidence type="ECO:0000256" key="8">
    <source>
        <dbReference type="ARBA" id="ARBA00022916"/>
    </source>
</evidence>
<feature type="transmembrane region" description="Helical" evidence="12">
    <location>
        <begin position="6"/>
        <end position="23"/>
    </location>
</feature>
<evidence type="ECO:0000256" key="1">
    <source>
        <dbReference type="ARBA" id="ARBA00004429"/>
    </source>
</evidence>
<feature type="transmembrane region" description="Helical" evidence="12">
    <location>
        <begin position="367"/>
        <end position="384"/>
    </location>
</feature>
<dbReference type="EMBL" id="FNNC01000005">
    <property type="protein sequence ID" value="SDW75572.1"/>
    <property type="molecule type" value="Genomic_DNA"/>
</dbReference>
<keyword evidence="8" id="KW-0135">Cellulose biosynthesis</keyword>
<feature type="transmembrane region" description="Helical" evidence="12">
    <location>
        <begin position="32"/>
        <end position="50"/>
    </location>
</feature>
<gene>
    <name evidence="15" type="ORF">SAMN05421781_2260</name>
</gene>
<keyword evidence="5" id="KW-0328">Glycosyltransferase</keyword>
<feature type="domain" description="PilZ" evidence="14">
    <location>
        <begin position="661"/>
        <end position="747"/>
    </location>
</feature>
<keyword evidence="6" id="KW-0808">Transferase</keyword>
<evidence type="ECO:0000256" key="7">
    <source>
        <dbReference type="ARBA" id="ARBA00022692"/>
    </source>
</evidence>
<sequence>MNDTFWYIVAAEIIVLMLLYFSAKKWTWSRHILLSLFLIVNALYLFWRAAETIPTLGIISFIAGILLLATEVMGYFQAIVFTILSWRPFKRKHIPLSELESLPAVDVFIATYNEPEDLLKRTMIACTMMRYPEDLLKVYVCDDGKRESVRRLAESLGVGYISRPGNEHAKAGNLNDALTKTDGEIVVTMDADMVPKAEFLERTLGQFTDEKVSFVQAPQVFYNADPFQYNLFFEDNITNEQDFFMRRLEEGKDRFNATMYIGSNALFRRKSLEDIGGFATGVITEDMATGMLLQTGQQKTVFVNETLAVGLAPETYADLLKQRDRWCRGNIQVTRKWNPMKIKGLSFMQRLLYMDGINYWFFGVYKMIFLLAPLLFLIFSIYSLNAEFETLVLYWLPAFLSSQLAFRLMSDQKRTVLWSHVYEVAMAPYMAVSVITEAFMRKNIKFNVTAKGIQNDRRQFLWRVSIPYLVLLALTFIALARVVVHFTTSLTLFQNEDVLYINIFWIIYNAVALVLALMVSVERPRFRGAERHKVDLEGTVSAGGRTLPCKVLDLSETGVRFEVAHPEAKSWLSEEEHFTLSAGPINGLHVHKLWVGGQAEAMAAAGGKFQNVTLEQYRSLIQVMFLEMADIYTKRIYERSSLGRAFLKFFRGTEKQPAQAKRMAVREQVNMSATLKVNNVIYEAVVRDYSMSGCRVQVKNVKSIQPGDIVYISGREDDFPDNYARTQWIQQRGRKTWVGMQFLQESISSQSSSIS</sequence>
<accession>A0A1H2W4H9</accession>
<dbReference type="AlphaFoldDB" id="A0A1H2W4H9"/>
<keyword evidence="7 12" id="KW-0812">Transmembrane</keyword>
<dbReference type="RefSeq" id="WP_091615096.1">
    <property type="nucleotide sequence ID" value="NZ_FNNC01000005.1"/>
</dbReference>
<proteinExistence type="predicted"/>
<evidence type="ECO:0000256" key="12">
    <source>
        <dbReference type="SAM" id="Phobius"/>
    </source>
</evidence>
<keyword evidence="4" id="KW-0997">Cell inner membrane</keyword>
<evidence type="ECO:0000256" key="3">
    <source>
        <dbReference type="ARBA" id="ARBA00022475"/>
    </source>
</evidence>
<dbReference type="PRINTS" id="PR01439">
    <property type="entry name" value="CELLSNTHASEA"/>
</dbReference>
<evidence type="ECO:0000256" key="11">
    <source>
        <dbReference type="ARBA" id="ARBA00048682"/>
    </source>
</evidence>
<evidence type="ECO:0000256" key="5">
    <source>
        <dbReference type="ARBA" id="ARBA00022676"/>
    </source>
</evidence>
<evidence type="ECO:0000259" key="14">
    <source>
        <dbReference type="Pfam" id="PF07238"/>
    </source>
</evidence>
<reference evidence="15 16" key="1">
    <citation type="submission" date="2016-10" db="EMBL/GenBank/DDBJ databases">
        <authorList>
            <person name="de Groot N.N."/>
        </authorList>
    </citation>
    <scope>NUCLEOTIDE SEQUENCE [LARGE SCALE GENOMIC DNA]</scope>
    <source>
        <strain evidence="15 16">DSM 23126</strain>
    </source>
</reference>
<dbReference type="GO" id="GO:0016760">
    <property type="term" value="F:cellulose synthase (UDP-forming) activity"/>
    <property type="evidence" value="ECO:0007669"/>
    <property type="project" value="UniProtKB-EC"/>
</dbReference>
<dbReference type="SUPFAM" id="SSF141371">
    <property type="entry name" value="PilZ domain-like"/>
    <property type="match status" value="2"/>
</dbReference>
<dbReference type="PANTHER" id="PTHR43867:SF2">
    <property type="entry name" value="CELLULOSE SYNTHASE CATALYTIC SUBUNIT A [UDP-FORMING]"/>
    <property type="match status" value="1"/>
</dbReference>
<dbReference type="GO" id="GO:0035438">
    <property type="term" value="F:cyclic-di-GMP binding"/>
    <property type="evidence" value="ECO:0007669"/>
    <property type="project" value="InterPro"/>
</dbReference>
<evidence type="ECO:0000313" key="16">
    <source>
        <dbReference type="Proteomes" id="UP000199488"/>
    </source>
</evidence>
<keyword evidence="9 12" id="KW-1133">Transmembrane helix</keyword>
<dbReference type="InterPro" id="IPR003919">
    <property type="entry name" value="Cell_synth_A"/>
</dbReference>
<dbReference type="Pfam" id="PF00535">
    <property type="entry name" value="Glycos_transf_2"/>
    <property type="match status" value="1"/>
</dbReference>
<evidence type="ECO:0000313" key="15">
    <source>
        <dbReference type="EMBL" id="SDW75572.1"/>
    </source>
</evidence>
<name>A0A1H2W4H9_9BACI</name>
<dbReference type="Proteomes" id="UP000199488">
    <property type="component" value="Unassembled WGS sequence"/>
</dbReference>
<evidence type="ECO:0000259" key="13">
    <source>
        <dbReference type="Pfam" id="PF00535"/>
    </source>
</evidence>
<dbReference type="Pfam" id="PF07238">
    <property type="entry name" value="PilZ"/>
    <property type="match status" value="1"/>
</dbReference>
<evidence type="ECO:0000256" key="4">
    <source>
        <dbReference type="ARBA" id="ARBA00022519"/>
    </source>
</evidence>
<dbReference type="GO" id="GO:0006011">
    <property type="term" value="P:UDP-alpha-D-glucose metabolic process"/>
    <property type="evidence" value="ECO:0007669"/>
    <property type="project" value="InterPro"/>
</dbReference>
<feature type="transmembrane region" description="Helical" evidence="12">
    <location>
        <begin position="421"/>
        <end position="440"/>
    </location>
</feature>
<evidence type="ECO:0000256" key="10">
    <source>
        <dbReference type="ARBA" id="ARBA00023136"/>
    </source>
</evidence>
<dbReference type="PANTHER" id="PTHR43867">
    <property type="entry name" value="CELLULOSE SYNTHASE CATALYTIC SUBUNIT A [UDP-FORMING]"/>
    <property type="match status" value="1"/>
</dbReference>
<dbReference type="EC" id="2.4.1.12" evidence="2"/>
<evidence type="ECO:0000256" key="6">
    <source>
        <dbReference type="ARBA" id="ARBA00022679"/>
    </source>
</evidence>
<dbReference type="GO" id="GO:0005886">
    <property type="term" value="C:plasma membrane"/>
    <property type="evidence" value="ECO:0007669"/>
    <property type="project" value="UniProtKB-SubCell"/>
</dbReference>
<comment type="catalytic activity">
    <reaction evidence="11">
        <text>[(1-&gt;4)-beta-D-glucosyl](n) + UDP-alpha-D-glucose = [(1-&gt;4)-beta-D-glucosyl](n+1) + UDP + H(+)</text>
        <dbReference type="Rhea" id="RHEA:19929"/>
        <dbReference type="Rhea" id="RHEA-COMP:10033"/>
        <dbReference type="Rhea" id="RHEA-COMP:10034"/>
        <dbReference type="ChEBI" id="CHEBI:15378"/>
        <dbReference type="ChEBI" id="CHEBI:18246"/>
        <dbReference type="ChEBI" id="CHEBI:58223"/>
        <dbReference type="ChEBI" id="CHEBI:58885"/>
        <dbReference type="EC" id="2.4.1.12"/>
    </reaction>
</comment>
<organism evidence="15 16">
    <name type="scientific">Marinococcus luteus</name>
    <dbReference type="NCBI Taxonomy" id="1122204"/>
    <lineage>
        <taxon>Bacteria</taxon>
        <taxon>Bacillati</taxon>
        <taxon>Bacillota</taxon>
        <taxon>Bacilli</taxon>
        <taxon>Bacillales</taxon>
        <taxon>Bacillaceae</taxon>
        <taxon>Marinococcus</taxon>
    </lineage>
</organism>
<feature type="transmembrane region" description="Helical" evidence="12">
    <location>
        <begin position="460"/>
        <end position="479"/>
    </location>
</feature>
<keyword evidence="10 12" id="KW-0472">Membrane</keyword>
<protein>
    <recommendedName>
        <fullName evidence="2">cellulose synthase (UDP-forming)</fullName>
        <ecNumber evidence="2">2.4.1.12</ecNumber>
    </recommendedName>
</protein>
<dbReference type="InterPro" id="IPR050321">
    <property type="entry name" value="Glycosyltr_2/OpgH_subfam"/>
</dbReference>
<keyword evidence="16" id="KW-1185">Reference proteome</keyword>
<dbReference type="InterPro" id="IPR029044">
    <property type="entry name" value="Nucleotide-diphossugar_trans"/>
</dbReference>
<dbReference type="Gene3D" id="2.40.10.220">
    <property type="entry name" value="predicted glycosyltransferase like domains"/>
    <property type="match status" value="1"/>
</dbReference>
<dbReference type="SUPFAM" id="SSF53448">
    <property type="entry name" value="Nucleotide-diphospho-sugar transferases"/>
    <property type="match status" value="1"/>
</dbReference>
<feature type="transmembrane region" description="Helical" evidence="12">
    <location>
        <begin position="499"/>
        <end position="521"/>
    </location>
</feature>
<evidence type="ECO:0000256" key="2">
    <source>
        <dbReference type="ARBA" id="ARBA00012539"/>
    </source>
</evidence>
<feature type="domain" description="Glycosyltransferase 2-like" evidence="13">
    <location>
        <begin position="107"/>
        <end position="276"/>
    </location>
</feature>
<dbReference type="GO" id="GO:0030244">
    <property type="term" value="P:cellulose biosynthetic process"/>
    <property type="evidence" value="ECO:0007669"/>
    <property type="project" value="UniProtKB-KW"/>
</dbReference>
<feature type="transmembrane region" description="Helical" evidence="12">
    <location>
        <begin position="56"/>
        <end position="84"/>
    </location>
</feature>
<dbReference type="STRING" id="1122204.SAMN05421781_2260"/>
<evidence type="ECO:0000256" key="9">
    <source>
        <dbReference type="ARBA" id="ARBA00022989"/>
    </source>
</evidence>
<dbReference type="InterPro" id="IPR009875">
    <property type="entry name" value="PilZ_domain"/>
</dbReference>
<comment type="subcellular location">
    <subcellularLocation>
        <location evidence="1">Cell inner membrane</location>
        <topology evidence="1">Multi-pass membrane protein</topology>
    </subcellularLocation>
</comment>
<dbReference type="OrthoDB" id="9766299at2"/>